<dbReference type="PATRIC" id="fig|45067.4.peg.1048"/>
<dbReference type="InterPro" id="IPR050079">
    <property type="entry name" value="DEAD_box_RNA_helicase"/>
</dbReference>
<dbReference type="Proteomes" id="UP000054869">
    <property type="component" value="Unassembled WGS sequence"/>
</dbReference>
<keyword evidence="4" id="KW-0067">ATP-binding</keyword>
<dbReference type="GO" id="GO:0003724">
    <property type="term" value="F:RNA helicase activity"/>
    <property type="evidence" value="ECO:0007669"/>
    <property type="project" value="TreeGrafter"/>
</dbReference>
<dbReference type="Gene3D" id="3.40.50.300">
    <property type="entry name" value="P-loop containing nucleotide triphosphate hydrolases"/>
    <property type="match status" value="1"/>
</dbReference>
<name>A0A0W0VT99_9GAMM</name>
<dbReference type="PANTHER" id="PTHR47959">
    <property type="entry name" value="ATP-DEPENDENT RNA HELICASE RHLE-RELATED"/>
    <property type="match status" value="1"/>
</dbReference>
<dbReference type="PANTHER" id="PTHR47959:SF13">
    <property type="entry name" value="ATP-DEPENDENT RNA HELICASE RHLE"/>
    <property type="match status" value="1"/>
</dbReference>
<evidence type="ECO:0000256" key="3">
    <source>
        <dbReference type="ARBA" id="ARBA00022806"/>
    </source>
</evidence>
<feature type="domain" description="Helicase C-terminal" evidence="7">
    <location>
        <begin position="1"/>
        <end position="132"/>
    </location>
</feature>
<keyword evidence="3 8" id="KW-0347">Helicase</keyword>
<feature type="compositionally biased region" description="Polar residues" evidence="6">
    <location>
        <begin position="134"/>
        <end position="144"/>
    </location>
</feature>
<evidence type="ECO:0000259" key="7">
    <source>
        <dbReference type="PROSITE" id="PS51194"/>
    </source>
</evidence>
<keyword evidence="9" id="KW-1185">Reference proteome</keyword>
<dbReference type="Pfam" id="PF00271">
    <property type="entry name" value="Helicase_C"/>
    <property type="match status" value="1"/>
</dbReference>
<evidence type="ECO:0000313" key="8">
    <source>
        <dbReference type="EMBL" id="KTD22886.1"/>
    </source>
</evidence>
<evidence type="ECO:0000256" key="2">
    <source>
        <dbReference type="ARBA" id="ARBA00022801"/>
    </source>
</evidence>
<dbReference type="CDD" id="cd18787">
    <property type="entry name" value="SF2_C_DEAD"/>
    <property type="match status" value="1"/>
</dbReference>
<dbReference type="EMBL" id="LNYI01000020">
    <property type="protein sequence ID" value="KTD22886.1"/>
    <property type="molecule type" value="Genomic_DNA"/>
</dbReference>
<dbReference type="OrthoDB" id="9805696at2"/>
<comment type="caution">
    <text evidence="8">The sequence shown here is derived from an EMBL/GenBank/DDBJ whole genome shotgun (WGS) entry which is preliminary data.</text>
</comment>
<dbReference type="GO" id="GO:0005524">
    <property type="term" value="F:ATP binding"/>
    <property type="evidence" value="ECO:0007669"/>
    <property type="project" value="UniProtKB-KW"/>
</dbReference>
<keyword evidence="1" id="KW-0547">Nucleotide-binding</keyword>
<comment type="similarity">
    <text evidence="5">Belongs to the DEAD box helicase family.</text>
</comment>
<dbReference type="InterPro" id="IPR027417">
    <property type="entry name" value="P-loop_NTPase"/>
</dbReference>
<accession>A0A0W0VT99</accession>
<dbReference type="InterPro" id="IPR001650">
    <property type="entry name" value="Helicase_C-like"/>
</dbReference>
<evidence type="ECO:0000256" key="5">
    <source>
        <dbReference type="ARBA" id="ARBA00038437"/>
    </source>
</evidence>
<reference evidence="8 9" key="1">
    <citation type="submission" date="2015-11" db="EMBL/GenBank/DDBJ databases">
        <title>Genomic analysis of 38 Legionella species identifies large and diverse effector repertoires.</title>
        <authorList>
            <person name="Burstein D."/>
            <person name="Amaro F."/>
            <person name="Zusman T."/>
            <person name="Lifshitz Z."/>
            <person name="Cohen O."/>
            <person name="Gilbert J.A."/>
            <person name="Pupko T."/>
            <person name="Shuman H.A."/>
            <person name="Segal G."/>
        </authorList>
    </citation>
    <scope>NUCLEOTIDE SEQUENCE [LARGE SCALE GENOMIC DNA]</scope>
    <source>
        <strain evidence="8 9">ATCC 49751</strain>
    </source>
</reference>
<keyword evidence="2" id="KW-0378">Hydrolase</keyword>
<dbReference type="SUPFAM" id="SSF52540">
    <property type="entry name" value="P-loop containing nucleoside triphosphate hydrolases"/>
    <property type="match status" value="1"/>
</dbReference>
<evidence type="ECO:0000313" key="9">
    <source>
        <dbReference type="Proteomes" id="UP000054869"/>
    </source>
</evidence>
<dbReference type="PROSITE" id="PS51194">
    <property type="entry name" value="HELICASE_CTER"/>
    <property type="match status" value="1"/>
</dbReference>
<feature type="region of interest" description="Disordered" evidence="6">
    <location>
        <begin position="133"/>
        <end position="166"/>
    </location>
</feature>
<feature type="compositionally biased region" description="Basic residues" evidence="6">
    <location>
        <begin position="145"/>
        <end position="166"/>
    </location>
</feature>
<evidence type="ECO:0000256" key="1">
    <source>
        <dbReference type="ARBA" id="ARBA00022741"/>
    </source>
</evidence>
<dbReference type="GO" id="GO:0005829">
    <property type="term" value="C:cytosol"/>
    <property type="evidence" value="ECO:0007669"/>
    <property type="project" value="TreeGrafter"/>
</dbReference>
<organism evidence="8 9">
    <name type="scientific">Legionella lansingensis</name>
    <dbReference type="NCBI Taxonomy" id="45067"/>
    <lineage>
        <taxon>Bacteria</taxon>
        <taxon>Pseudomonadati</taxon>
        <taxon>Pseudomonadota</taxon>
        <taxon>Gammaproteobacteria</taxon>
        <taxon>Legionellales</taxon>
        <taxon>Legionellaceae</taxon>
        <taxon>Legionella</taxon>
    </lineage>
</organism>
<dbReference type="GO" id="GO:0016787">
    <property type="term" value="F:hydrolase activity"/>
    <property type="evidence" value="ECO:0007669"/>
    <property type="project" value="UniProtKB-KW"/>
</dbReference>
<sequence length="166" mass="18695">MFEFVKPYEHINKLVKGLASANVSALAIHGNKSQPQRIKALNDFKAGKVKILVATDIAARGIDIEQLPLVVNFVLPQVAHDYVHRIGRTGRAGHKGLAVSLVCADEFKQLQDIEKMINHRLERIEVDNFESTHRLPTQNNNTQAIKKKGTHKNYKLGRKNKNRIST</sequence>
<dbReference type="eggNOG" id="COG0513">
    <property type="taxonomic scope" value="Bacteria"/>
</dbReference>
<proteinExistence type="inferred from homology"/>
<dbReference type="STRING" id="45067.Llan_1003"/>
<gene>
    <name evidence="8" type="primary">rhlE_2</name>
    <name evidence="8" type="ORF">Llan_1003</name>
</gene>
<dbReference type="SMART" id="SM00490">
    <property type="entry name" value="HELICc"/>
    <property type="match status" value="1"/>
</dbReference>
<protein>
    <submittedName>
        <fullName evidence="8">ATP-dependent RNA helicase RhlE</fullName>
    </submittedName>
</protein>
<dbReference type="AlphaFoldDB" id="A0A0W0VT99"/>
<evidence type="ECO:0000256" key="4">
    <source>
        <dbReference type="ARBA" id="ARBA00022840"/>
    </source>
</evidence>
<evidence type="ECO:0000256" key="6">
    <source>
        <dbReference type="SAM" id="MobiDB-lite"/>
    </source>
</evidence>